<protein>
    <recommendedName>
        <fullName evidence="3">F-box associated domain-containing protein</fullName>
    </recommendedName>
</protein>
<organism evidence="1 2">
    <name type="scientific">Caenorhabditis remanei</name>
    <name type="common">Caenorhabditis vulgaris</name>
    <dbReference type="NCBI Taxonomy" id="31234"/>
    <lineage>
        <taxon>Eukaryota</taxon>
        <taxon>Metazoa</taxon>
        <taxon>Ecdysozoa</taxon>
        <taxon>Nematoda</taxon>
        <taxon>Chromadorea</taxon>
        <taxon>Rhabditida</taxon>
        <taxon>Rhabditina</taxon>
        <taxon>Rhabditomorpha</taxon>
        <taxon>Rhabditoidea</taxon>
        <taxon>Rhabditidae</taxon>
        <taxon>Peloderinae</taxon>
        <taxon>Caenorhabditis</taxon>
    </lineage>
</organism>
<dbReference type="GeneID" id="78773568"/>
<dbReference type="EMBL" id="WUAV01000001">
    <property type="protein sequence ID" value="KAF1771432.1"/>
    <property type="molecule type" value="Genomic_DNA"/>
</dbReference>
<dbReference type="Proteomes" id="UP000483820">
    <property type="component" value="Chromosome I"/>
</dbReference>
<evidence type="ECO:0000313" key="1">
    <source>
        <dbReference type="EMBL" id="KAF1771432.1"/>
    </source>
</evidence>
<evidence type="ECO:0000313" key="2">
    <source>
        <dbReference type="Proteomes" id="UP000483820"/>
    </source>
</evidence>
<dbReference type="PANTHER" id="PTHR21503:SF8">
    <property type="entry name" value="F-BOX ASSOCIATED DOMAIN-CONTAINING PROTEIN-RELATED"/>
    <property type="match status" value="1"/>
</dbReference>
<dbReference type="KEGG" id="crq:GCK72_003258"/>
<name>A0A6A5HYP1_CAERE</name>
<dbReference type="AlphaFoldDB" id="A0A6A5HYP1"/>
<gene>
    <name evidence="1" type="ORF">GCK72_003258</name>
</gene>
<accession>A0A6A5HYP1</accession>
<proteinExistence type="predicted"/>
<dbReference type="CTD" id="78773568"/>
<dbReference type="RefSeq" id="XP_053592566.1">
    <property type="nucleotide sequence ID" value="XM_053723921.1"/>
</dbReference>
<evidence type="ECO:0008006" key="3">
    <source>
        <dbReference type="Google" id="ProtNLM"/>
    </source>
</evidence>
<sequence>MSLSKPFPLLRLPRLPLFKVLNGIGVQERFYISICSSKAKYAIKFYNDRLKFSVTFHFKKTFAFSLKTMHREHLIDVRPIFGATWTVLSSVEASSGNWFEKKVKRLLLVLVDVFNIPAICLVFEERRHEIVTGFINYIQSIKLKVHSLKIKSKNGEDMEFVLDTCREGFSEIHLDCPMTPGFEYENMPLTPKFSVDKLTIKNAEWVTTWHLTTFFINCKHLILDECREGSLVKQFIYEWIYGCSQLKYARLTFGHDQTRMRLVESDWLGTRLPRVDRCYGSKYLADIMKTIPSTILPTKEMGWEFGLLDTKVYRIRQQKTGREAHVFSNCRAIGITDSRLAYPNYP</sequence>
<comment type="caution">
    <text evidence="1">The sequence shown here is derived from an EMBL/GenBank/DDBJ whole genome shotgun (WGS) entry which is preliminary data.</text>
</comment>
<dbReference type="PANTHER" id="PTHR21503">
    <property type="entry name" value="F-BOX-CONTAINING HYPOTHETICAL PROTEIN C.ELEGANS"/>
    <property type="match status" value="1"/>
</dbReference>
<reference evidence="1 2" key="1">
    <citation type="submission" date="2019-12" db="EMBL/GenBank/DDBJ databases">
        <title>Chromosome-level assembly of the Caenorhabditis remanei genome.</title>
        <authorList>
            <person name="Teterina A.A."/>
            <person name="Willis J.H."/>
            <person name="Phillips P.C."/>
        </authorList>
    </citation>
    <scope>NUCLEOTIDE SEQUENCE [LARGE SCALE GENOMIC DNA]</scope>
    <source>
        <strain evidence="1 2">PX506</strain>
        <tissue evidence="1">Whole organism</tissue>
    </source>
</reference>